<feature type="transmembrane region" description="Helical" evidence="14">
    <location>
        <begin position="26"/>
        <end position="46"/>
    </location>
</feature>
<feature type="transmembrane region" description="Helical" evidence="14">
    <location>
        <begin position="179"/>
        <end position="197"/>
    </location>
</feature>
<evidence type="ECO:0000256" key="2">
    <source>
        <dbReference type="ARBA" id="ARBA00005073"/>
    </source>
</evidence>
<comment type="cofactor">
    <cofactor evidence="14">
        <name>heme b</name>
        <dbReference type="ChEBI" id="CHEBI:60344"/>
    </cofactor>
    <text evidence="14">Binds 1 heme b (iron(II)-protoporphyrin IX) group per subunit.</text>
</comment>
<evidence type="ECO:0000256" key="1">
    <source>
        <dbReference type="ARBA" id="ARBA00004651"/>
    </source>
</evidence>
<evidence type="ECO:0000313" key="15">
    <source>
        <dbReference type="EMBL" id="SHE53869.1"/>
    </source>
</evidence>
<evidence type="ECO:0000256" key="7">
    <source>
        <dbReference type="ARBA" id="ARBA00022692"/>
    </source>
</evidence>
<dbReference type="STRING" id="1416778.SAMN05443633_101454"/>
<keyword evidence="9 14" id="KW-1133">Transmembrane helix</keyword>
<accession>A0A1M4UAV8</accession>
<dbReference type="Pfam" id="PF03653">
    <property type="entry name" value="UPF0093"/>
    <property type="match status" value="1"/>
</dbReference>
<evidence type="ECO:0000256" key="11">
    <source>
        <dbReference type="ARBA" id="ARBA00023004"/>
    </source>
</evidence>
<comment type="subcellular location">
    <subcellularLocation>
        <location evidence="1 14">Cell membrane</location>
        <topology evidence="1 14">Multi-pass membrane protein</topology>
    </subcellularLocation>
</comment>
<feature type="transmembrane region" description="Helical" evidence="14">
    <location>
        <begin position="77"/>
        <end position="100"/>
    </location>
</feature>
<sequence>MSVFLSVIFIINIIFANIFLRMLYTIIKALHIIFMVSYFAGIFYLVRIFVYYKDTDEFAEDKKKILREQYTFMARRLWNIITVPAGVIMAVCGLIMIFLNPGLMKMPWFHLKLTFLIGLAIYHYWCWKKVLQLKELNGNALETANIKLRQANEIATFILFLVVFTVILKSMVIEYWWQLIAGFFVLVFLIMMTVKLVNKKKKK</sequence>
<keyword evidence="12 14" id="KW-0472">Membrane</keyword>
<evidence type="ECO:0000256" key="5">
    <source>
        <dbReference type="ARBA" id="ARBA00022475"/>
    </source>
</evidence>
<dbReference type="PANTHER" id="PTHR40255:SF1">
    <property type="entry name" value="PROTOPORPHYRINOGEN IX OXIDASE"/>
    <property type="match status" value="1"/>
</dbReference>
<dbReference type="AlphaFoldDB" id="A0A1M4UAV8"/>
<feature type="binding site" description="axial binding residue" evidence="14">
    <location>
        <position position="112"/>
    </location>
    <ligand>
        <name>heme</name>
        <dbReference type="ChEBI" id="CHEBI:30413"/>
    </ligand>
    <ligandPart>
        <name>Fe</name>
        <dbReference type="ChEBI" id="CHEBI:18248"/>
    </ligandPart>
</feature>
<evidence type="ECO:0000256" key="14">
    <source>
        <dbReference type="HAMAP-Rule" id="MF_02239"/>
    </source>
</evidence>
<feature type="transmembrane region" description="Helical" evidence="14">
    <location>
        <begin position="154"/>
        <end position="173"/>
    </location>
</feature>
<protein>
    <recommendedName>
        <fullName evidence="4 14">Protoporphyrinogen IX oxidase</fullName>
        <shortName evidence="14">PPO</shortName>
        <ecNumber evidence="14">1.3.99.-</ecNumber>
    </recommendedName>
</protein>
<comment type="similarity">
    <text evidence="3 14">Belongs to the HemJ family.</text>
</comment>
<keyword evidence="6 14" id="KW-0349">Heme</keyword>
<dbReference type="UniPathway" id="UPA00251">
    <property type="reaction ID" value="UER00324"/>
</dbReference>
<evidence type="ECO:0000256" key="8">
    <source>
        <dbReference type="ARBA" id="ARBA00022723"/>
    </source>
</evidence>
<keyword evidence="11 14" id="KW-0408">Iron</keyword>
<evidence type="ECO:0000256" key="9">
    <source>
        <dbReference type="ARBA" id="ARBA00022989"/>
    </source>
</evidence>
<dbReference type="GO" id="GO:0006782">
    <property type="term" value="P:protoporphyrinogen IX biosynthetic process"/>
    <property type="evidence" value="ECO:0007669"/>
    <property type="project" value="UniProtKB-UniRule"/>
</dbReference>
<dbReference type="GO" id="GO:0046872">
    <property type="term" value="F:metal ion binding"/>
    <property type="evidence" value="ECO:0007669"/>
    <property type="project" value="UniProtKB-KW"/>
</dbReference>
<dbReference type="HAMAP" id="MF_02239">
    <property type="entry name" value="HemJ"/>
    <property type="match status" value="1"/>
</dbReference>
<dbReference type="GO" id="GO:0005886">
    <property type="term" value="C:plasma membrane"/>
    <property type="evidence" value="ECO:0007669"/>
    <property type="project" value="UniProtKB-SubCell"/>
</dbReference>
<comment type="subunit">
    <text evidence="14">Homodimer.</text>
</comment>
<dbReference type="InterPro" id="IPR005265">
    <property type="entry name" value="HemJ-like"/>
</dbReference>
<evidence type="ECO:0000256" key="12">
    <source>
        <dbReference type="ARBA" id="ARBA00023136"/>
    </source>
</evidence>
<evidence type="ECO:0000256" key="4">
    <source>
        <dbReference type="ARBA" id="ARBA00017504"/>
    </source>
</evidence>
<comment type="pathway">
    <text evidence="2 14">Porphyrin-containing compound metabolism; protoporphyrin-IX biosynthesis; protoporphyrin-IX from protoporphyrinogen-IX: step 1/1.</text>
</comment>
<reference evidence="16" key="1">
    <citation type="submission" date="2016-11" db="EMBL/GenBank/DDBJ databases">
        <authorList>
            <person name="Varghese N."/>
            <person name="Submissions S."/>
        </authorList>
    </citation>
    <scope>NUCLEOTIDE SEQUENCE [LARGE SCALE GENOMIC DNA]</scope>
    <source>
        <strain evidence="16">DSM 27619</strain>
    </source>
</reference>
<evidence type="ECO:0000313" key="16">
    <source>
        <dbReference type="Proteomes" id="UP000184518"/>
    </source>
</evidence>
<keyword evidence="5 14" id="KW-1003">Cell membrane</keyword>
<dbReference type="EC" id="1.3.99.-" evidence="14"/>
<keyword evidence="16" id="KW-1185">Reference proteome</keyword>
<keyword evidence="8 14" id="KW-0479">Metal-binding</keyword>
<dbReference type="GO" id="GO:0070818">
    <property type="term" value="F:protoporphyrinogen oxidase activity"/>
    <property type="evidence" value="ECO:0007669"/>
    <property type="project" value="UniProtKB-UniRule"/>
</dbReference>
<comment type="function">
    <text evidence="14">Catalyzes the oxidation of protoporphyrinogen IX to protoporphyrin IX.</text>
</comment>
<keyword evidence="10 14" id="KW-0560">Oxidoreductase</keyword>
<keyword evidence="7 14" id="KW-0812">Transmembrane</keyword>
<dbReference type="Proteomes" id="UP000184518">
    <property type="component" value="Unassembled WGS sequence"/>
</dbReference>
<feature type="transmembrane region" description="Helical" evidence="14">
    <location>
        <begin position="106"/>
        <end position="125"/>
    </location>
</feature>
<evidence type="ECO:0000256" key="13">
    <source>
        <dbReference type="ARBA" id="ARBA00048390"/>
    </source>
</evidence>
<feature type="binding site" description="axial binding residue" evidence="14">
    <location>
        <position position="31"/>
    </location>
    <ligand>
        <name>heme</name>
        <dbReference type="ChEBI" id="CHEBI:30413"/>
    </ligand>
    <ligandPart>
        <name>Fe</name>
        <dbReference type="ChEBI" id="CHEBI:18248"/>
    </ligandPart>
</feature>
<evidence type="ECO:0000256" key="10">
    <source>
        <dbReference type="ARBA" id="ARBA00023002"/>
    </source>
</evidence>
<dbReference type="PANTHER" id="PTHR40255">
    <property type="entry name" value="UPF0093 MEMBRANE PROTEIN SLR1790"/>
    <property type="match status" value="1"/>
</dbReference>
<dbReference type="EMBL" id="FQUT01000001">
    <property type="protein sequence ID" value="SHE53869.1"/>
    <property type="molecule type" value="Genomic_DNA"/>
</dbReference>
<name>A0A1M4UAV8_9FLAO</name>
<evidence type="ECO:0000256" key="6">
    <source>
        <dbReference type="ARBA" id="ARBA00022617"/>
    </source>
</evidence>
<organism evidence="15 16">
    <name type="scientific">Chryseobacterium arachidis</name>
    <dbReference type="NCBI Taxonomy" id="1416778"/>
    <lineage>
        <taxon>Bacteria</taxon>
        <taxon>Pseudomonadati</taxon>
        <taxon>Bacteroidota</taxon>
        <taxon>Flavobacteriia</taxon>
        <taxon>Flavobacteriales</taxon>
        <taxon>Weeksellaceae</taxon>
        <taxon>Chryseobacterium group</taxon>
        <taxon>Chryseobacterium</taxon>
    </lineage>
</organism>
<comment type="catalytic activity">
    <reaction evidence="13 14">
        <text>protoporphyrinogen IX + 3 A = protoporphyrin IX + 3 AH2</text>
        <dbReference type="Rhea" id="RHEA:62000"/>
        <dbReference type="ChEBI" id="CHEBI:13193"/>
        <dbReference type="ChEBI" id="CHEBI:17499"/>
        <dbReference type="ChEBI" id="CHEBI:57306"/>
        <dbReference type="ChEBI" id="CHEBI:57307"/>
    </reaction>
</comment>
<proteinExistence type="inferred from homology"/>
<evidence type="ECO:0000256" key="3">
    <source>
        <dbReference type="ARBA" id="ARBA00006501"/>
    </source>
</evidence>
<gene>
    <name evidence="15" type="ORF">SAMN05443633_101454</name>
</gene>